<accession>A0ACB5TVM6</accession>
<keyword evidence="2" id="KW-1185">Reference proteome</keyword>
<reference evidence="1" key="1">
    <citation type="submission" date="2023-04" db="EMBL/GenBank/DDBJ databases">
        <title>Ambrosiozyma monospora NBRC 10751.</title>
        <authorList>
            <person name="Ichikawa N."/>
            <person name="Sato H."/>
            <person name="Tonouchi N."/>
        </authorList>
    </citation>
    <scope>NUCLEOTIDE SEQUENCE</scope>
    <source>
        <strain evidence="1">NBRC 10751</strain>
    </source>
</reference>
<comment type="caution">
    <text evidence="1">The sequence shown here is derived from an EMBL/GenBank/DDBJ whole genome shotgun (WGS) entry which is preliminary data.</text>
</comment>
<evidence type="ECO:0000313" key="2">
    <source>
        <dbReference type="Proteomes" id="UP001165064"/>
    </source>
</evidence>
<proteinExistence type="predicted"/>
<gene>
    <name evidence="1" type="ORF">Amon02_000988600</name>
</gene>
<organism evidence="1 2">
    <name type="scientific">Ambrosiozyma monospora</name>
    <name type="common">Yeast</name>
    <name type="synonym">Endomycopsis monosporus</name>
    <dbReference type="NCBI Taxonomy" id="43982"/>
    <lineage>
        <taxon>Eukaryota</taxon>
        <taxon>Fungi</taxon>
        <taxon>Dikarya</taxon>
        <taxon>Ascomycota</taxon>
        <taxon>Saccharomycotina</taxon>
        <taxon>Pichiomycetes</taxon>
        <taxon>Pichiales</taxon>
        <taxon>Pichiaceae</taxon>
        <taxon>Ambrosiozyma</taxon>
    </lineage>
</organism>
<protein>
    <submittedName>
        <fullName evidence="1">Unnamed protein product</fullName>
    </submittedName>
</protein>
<name>A0ACB5TVM6_AMBMO</name>
<sequence length="103" mass="10524">MTSSDKRDSIIDTQTWINNYLLMTAMINDSGNYHHCYHSVCETTTTTIPASSGVGGYSGGYIHGGSGGYSGYSAGESRCVDTGGVNTSSGGSDSGGGDVGCDF</sequence>
<evidence type="ECO:0000313" key="1">
    <source>
        <dbReference type="EMBL" id="GME96050.1"/>
    </source>
</evidence>
<dbReference type="Proteomes" id="UP001165064">
    <property type="component" value="Unassembled WGS sequence"/>
</dbReference>
<dbReference type="EMBL" id="BSXS01009623">
    <property type="protein sequence ID" value="GME96050.1"/>
    <property type="molecule type" value="Genomic_DNA"/>
</dbReference>